<comment type="caution">
    <text evidence="1">The sequence shown here is derived from an EMBL/GenBank/DDBJ whole genome shotgun (WGS) entry which is preliminary data.</text>
</comment>
<dbReference type="AlphaFoldDB" id="A0AAN7EQP0"/>
<gene>
    <name evidence="1" type="ORF">RGQ29_027992</name>
</gene>
<dbReference type="Proteomes" id="UP001324115">
    <property type="component" value="Unassembled WGS sequence"/>
</dbReference>
<evidence type="ECO:0008006" key="3">
    <source>
        <dbReference type="Google" id="ProtNLM"/>
    </source>
</evidence>
<reference evidence="1 2" key="1">
    <citation type="journal article" date="2023" name="G3 (Bethesda)">
        <title>A haplotype-resolved chromosome-scale genome for Quercus rubra L. provides insights into the genetics of adaptive traits for red oak species.</title>
        <authorList>
            <person name="Kapoor B."/>
            <person name="Jenkins J."/>
            <person name="Schmutz J."/>
            <person name="Zhebentyayeva T."/>
            <person name="Kuelheim C."/>
            <person name="Coggeshall M."/>
            <person name="Heim C."/>
            <person name="Lasky J.R."/>
            <person name="Leites L."/>
            <person name="Islam-Faridi N."/>
            <person name="Romero-Severson J."/>
            <person name="DeLeo V.L."/>
            <person name="Lucas S.M."/>
            <person name="Lazic D."/>
            <person name="Gailing O."/>
            <person name="Carlson J."/>
            <person name="Staton M."/>
        </authorList>
    </citation>
    <scope>NUCLEOTIDE SEQUENCE [LARGE SCALE GENOMIC DNA]</scope>
    <source>
        <strain evidence="1">Pseudo-F2</strain>
    </source>
</reference>
<dbReference type="EMBL" id="JAXUIC010000008">
    <property type="protein sequence ID" value="KAK4577698.1"/>
    <property type="molecule type" value="Genomic_DNA"/>
</dbReference>
<protein>
    <recommendedName>
        <fullName evidence="3">Reverse transcriptase zinc-binding domain-containing protein</fullName>
    </recommendedName>
</protein>
<sequence length="114" mass="13503">MPRYFANEGESRPSKIVDNRSCEMCKQGDESVLHVLWECGIAQDVWAGSKLCMQKCTTFRTDFLKLVEDLMERLQVEDLEYFFVQCWVLWNQRNSVVHRECILGRLHLEPRGFK</sequence>
<organism evidence="1 2">
    <name type="scientific">Quercus rubra</name>
    <name type="common">Northern red oak</name>
    <name type="synonym">Quercus borealis</name>
    <dbReference type="NCBI Taxonomy" id="3512"/>
    <lineage>
        <taxon>Eukaryota</taxon>
        <taxon>Viridiplantae</taxon>
        <taxon>Streptophyta</taxon>
        <taxon>Embryophyta</taxon>
        <taxon>Tracheophyta</taxon>
        <taxon>Spermatophyta</taxon>
        <taxon>Magnoliopsida</taxon>
        <taxon>eudicotyledons</taxon>
        <taxon>Gunneridae</taxon>
        <taxon>Pentapetalae</taxon>
        <taxon>rosids</taxon>
        <taxon>fabids</taxon>
        <taxon>Fagales</taxon>
        <taxon>Fagaceae</taxon>
        <taxon>Quercus</taxon>
    </lineage>
</organism>
<evidence type="ECO:0000313" key="1">
    <source>
        <dbReference type="EMBL" id="KAK4577698.1"/>
    </source>
</evidence>
<keyword evidence="2" id="KW-1185">Reference proteome</keyword>
<name>A0AAN7EQP0_QUERU</name>
<evidence type="ECO:0000313" key="2">
    <source>
        <dbReference type="Proteomes" id="UP001324115"/>
    </source>
</evidence>
<accession>A0AAN7EQP0</accession>
<proteinExistence type="predicted"/>